<dbReference type="FunFam" id="3.30.160.60:FF:001480">
    <property type="entry name" value="Si:cabz01071911.3"/>
    <property type="match status" value="1"/>
</dbReference>
<dbReference type="SMART" id="SM00355">
    <property type="entry name" value="ZnF_C2H2"/>
    <property type="match status" value="11"/>
</dbReference>
<dbReference type="FunFam" id="3.30.160.60:FF:001963">
    <property type="entry name" value="Replication initiator 1"/>
    <property type="match status" value="1"/>
</dbReference>
<dbReference type="InterPro" id="IPR036051">
    <property type="entry name" value="KRAB_dom_sf"/>
</dbReference>
<dbReference type="InParanoid" id="M3Y5D7"/>
<feature type="domain" description="C2H2-type" evidence="13">
    <location>
        <begin position="399"/>
        <end position="426"/>
    </location>
</feature>
<evidence type="ECO:0008006" key="16">
    <source>
        <dbReference type="Google" id="ProtNLM"/>
    </source>
</evidence>
<dbReference type="InterPro" id="IPR001909">
    <property type="entry name" value="KRAB"/>
</dbReference>
<dbReference type="Gene3D" id="3.30.160.60">
    <property type="entry name" value="Classic Zinc Finger"/>
    <property type="match status" value="9"/>
</dbReference>
<evidence type="ECO:0000259" key="14">
    <source>
        <dbReference type="PROSITE" id="PS50805"/>
    </source>
</evidence>
<keyword evidence="4" id="KW-0677">Repeat</keyword>
<feature type="domain" description="C2H2-type" evidence="13">
    <location>
        <begin position="287"/>
        <end position="314"/>
    </location>
</feature>
<accession>M3Y5D7</accession>
<dbReference type="eggNOG" id="KOG1721">
    <property type="taxonomic scope" value="Eukaryota"/>
</dbReference>
<evidence type="ECO:0000256" key="3">
    <source>
        <dbReference type="ARBA" id="ARBA00022723"/>
    </source>
</evidence>
<dbReference type="GeneTree" id="ENSGT00940000162830"/>
<evidence type="ECO:0000313" key="15">
    <source>
        <dbReference type="Ensembl" id="ENSMPUP00000006538.1"/>
    </source>
</evidence>
<feature type="region of interest" description="Disordered" evidence="12">
    <location>
        <begin position="193"/>
        <end position="252"/>
    </location>
</feature>
<dbReference type="Gene3D" id="6.10.140.140">
    <property type="match status" value="1"/>
</dbReference>
<dbReference type="FunFam" id="3.30.160.60:FF:000744">
    <property type="entry name" value="zinc finger E-box-binding homeobox 1"/>
    <property type="match status" value="1"/>
</dbReference>
<feature type="domain" description="C2H2-type" evidence="13">
    <location>
        <begin position="371"/>
        <end position="398"/>
    </location>
</feature>
<dbReference type="FunFam" id="3.30.160.60:FF:000446">
    <property type="entry name" value="Zinc finger protein"/>
    <property type="match status" value="1"/>
</dbReference>
<feature type="domain" description="C2H2-type" evidence="13">
    <location>
        <begin position="343"/>
        <end position="370"/>
    </location>
</feature>
<dbReference type="Ensembl" id="ENSMPUT00000006650.1">
    <property type="protein sequence ID" value="ENSMPUP00000006538.1"/>
    <property type="gene ID" value="ENSMPUG00000006593.1"/>
</dbReference>
<evidence type="ECO:0000256" key="12">
    <source>
        <dbReference type="SAM" id="MobiDB-lite"/>
    </source>
</evidence>
<dbReference type="EMBL" id="AEYP01093184">
    <property type="status" value="NOT_ANNOTATED_CDS"/>
    <property type="molecule type" value="Genomic_DNA"/>
</dbReference>
<dbReference type="PROSITE" id="PS50157">
    <property type="entry name" value="ZINC_FINGER_C2H2_2"/>
    <property type="match status" value="11"/>
</dbReference>
<feature type="domain" description="C2H2-type" evidence="13">
    <location>
        <begin position="540"/>
        <end position="567"/>
    </location>
</feature>
<evidence type="ECO:0000259" key="13">
    <source>
        <dbReference type="PROSITE" id="PS50157"/>
    </source>
</evidence>
<dbReference type="SMART" id="SM00349">
    <property type="entry name" value="KRAB"/>
    <property type="match status" value="1"/>
</dbReference>
<dbReference type="AlphaFoldDB" id="M3Y5D7"/>
<dbReference type="PROSITE" id="PS50805">
    <property type="entry name" value="KRAB"/>
    <property type="match status" value="1"/>
</dbReference>
<dbReference type="FunFam" id="3.30.160.60:FF:000688">
    <property type="entry name" value="zinc finger protein 197 isoform X1"/>
    <property type="match status" value="1"/>
</dbReference>
<dbReference type="EMBL" id="AEYP01093182">
    <property type="status" value="NOT_ANNOTATED_CDS"/>
    <property type="molecule type" value="Genomic_DNA"/>
</dbReference>
<sequence length="567" mass="65388">MGVTSVLGWDAVPCLLPPRPPTYTGEEGTLLQKNMWMFQDTVVFADVAVNFTREEWALLDRGQRQLYRDVMLETCRNLAFLVDTSQNKRSASRPQRNVLQNELPSEGKTILFARNDSCSVFGANWKFPNGENQTQTEERCLRGHLVERVCESSEDNRRRETRRQMTSLTVREDRPRGDKSCCYAKCREAFTDGSFPENPQRSYPGHKPSPREERGSACSCVSSPSPHVDPGLGEKPYEPQDTGGASKRDLKSRGSKQSLECKKCGKTFTCRSAFRGHVKDHCGQRVYACDVCGKVFTYQSYLTRHMITHTGERPYECVECGKTFQKCGHFNRHMATHSTVKPYECNRCGRSFRDNADLRIHMRTHTGERPYECQQCGKAFRYMGNLREHMPTHTGERRYECQQCGVAFKYNSGLREHMRKHTGERPYKCQHCERTFIRHYTLVVHTARRHTEGGHLECKECGENFRKHRPFEHHMATHDILKPYECKECGSAFRRHRDLQVHTRIHTGERPFKCELCGKAFKSPANLRAHMRTHTGESPCKCEQCGKTFSTPGNLRAHMRTHSGERP</sequence>
<evidence type="ECO:0000256" key="7">
    <source>
        <dbReference type="ARBA" id="ARBA00023015"/>
    </source>
</evidence>
<feature type="domain" description="C2H2-type" evidence="13">
    <location>
        <begin position="315"/>
        <end position="342"/>
    </location>
</feature>
<dbReference type="OMA" id="QFERHMT"/>
<feature type="domain" description="C2H2-type" evidence="13">
    <location>
        <begin position="484"/>
        <end position="511"/>
    </location>
</feature>
<evidence type="ECO:0000256" key="4">
    <source>
        <dbReference type="ARBA" id="ARBA00022737"/>
    </source>
</evidence>
<feature type="domain" description="C2H2-type" evidence="13">
    <location>
        <begin position="427"/>
        <end position="451"/>
    </location>
</feature>
<dbReference type="FunFam" id="3.30.160.60:FF:000358">
    <property type="entry name" value="zinc finger protein 24"/>
    <property type="match status" value="1"/>
</dbReference>
<feature type="domain" description="C2H2-type" evidence="13">
    <location>
        <begin position="456"/>
        <end position="483"/>
    </location>
</feature>
<dbReference type="Pfam" id="PF00096">
    <property type="entry name" value="zf-C2H2"/>
    <property type="match status" value="7"/>
</dbReference>
<dbReference type="CDD" id="cd07765">
    <property type="entry name" value="KRAB_A-box"/>
    <property type="match status" value="1"/>
</dbReference>
<dbReference type="Pfam" id="PF13912">
    <property type="entry name" value="zf-C2H2_6"/>
    <property type="match status" value="1"/>
</dbReference>
<keyword evidence="6" id="KW-0862">Zinc</keyword>
<evidence type="ECO:0000256" key="10">
    <source>
        <dbReference type="ARBA" id="ARBA00023242"/>
    </source>
</evidence>
<organism evidence="15">
    <name type="scientific">Mustela putorius furo</name>
    <name type="common">European domestic ferret</name>
    <name type="synonym">Mustela furo</name>
    <dbReference type="NCBI Taxonomy" id="9669"/>
    <lineage>
        <taxon>Eukaryota</taxon>
        <taxon>Metazoa</taxon>
        <taxon>Chordata</taxon>
        <taxon>Craniata</taxon>
        <taxon>Vertebrata</taxon>
        <taxon>Euteleostomi</taxon>
        <taxon>Mammalia</taxon>
        <taxon>Eutheria</taxon>
        <taxon>Laurasiatheria</taxon>
        <taxon>Carnivora</taxon>
        <taxon>Caniformia</taxon>
        <taxon>Musteloidea</taxon>
        <taxon>Mustelidae</taxon>
        <taxon>Mustelinae</taxon>
        <taxon>Mustela</taxon>
    </lineage>
</organism>
<keyword evidence="8" id="KW-0238">DNA-binding</keyword>
<reference evidence="15" key="1">
    <citation type="submission" date="2024-06" db="UniProtKB">
        <authorList>
            <consortium name="Ensembl"/>
        </authorList>
    </citation>
    <scope>IDENTIFICATION</scope>
</reference>
<feature type="domain" description="KRAB" evidence="14">
    <location>
        <begin position="42"/>
        <end position="119"/>
    </location>
</feature>
<dbReference type="Pfam" id="PF01352">
    <property type="entry name" value="KRAB"/>
    <property type="match status" value="1"/>
</dbReference>
<feature type="domain" description="C2H2-type" evidence="13">
    <location>
        <begin position="512"/>
        <end position="539"/>
    </location>
</feature>
<dbReference type="GO" id="GO:0042802">
    <property type="term" value="F:identical protein binding"/>
    <property type="evidence" value="ECO:0007669"/>
    <property type="project" value="UniProtKB-ARBA"/>
</dbReference>
<protein>
    <recommendedName>
        <fullName evidence="16">Zinc finger protein 77</fullName>
    </recommendedName>
</protein>
<keyword evidence="9" id="KW-0804">Transcription</keyword>
<evidence type="ECO:0000256" key="9">
    <source>
        <dbReference type="ARBA" id="ARBA00023163"/>
    </source>
</evidence>
<keyword evidence="3" id="KW-0479">Metal-binding</keyword>
<keyword evidence="7" id="KW-0805">Transcription regulation</keyword>
<feature type="region of interest" description="Disordered" evidence="12">
    <location>
        <begin position="151"/>
        <end position="178"/>
    </location>
</feature>
<comment type="subcellular location">
    <subcellularLocation>
        <location evidence="1">Nucleus</location>
    </subcellularLocation>
</comment>
<dbReference type="GO" id="GO:0003677">
    <property type="term" value="F:DNA binding"/>
    <property type="evidence" value="ECO:0007669"/>
    <property type="project" value="UniProtKB-KW"/>
</dbReference>
<dbReference type="PANTHER" id="PTHR24377">
    <property type="entry name" value="IP01015P-RELATED"/>
    <property type="match status" value="1"/>
</dbReference>
<dbReference type="InterPro" id="IPR013087">
    <property type="entry name" value="Znf_C2H2_type"/>
</dbReference>
<dbReference type="GO" id="GO:0006355">
    <property type="term" value="P:regulation of DNA-templated transcription"/>
    <property type="evidence" value="ECO:0007669"/>
    <property type="project" value="InterPro"/>
</dbReference>
<dbReference type="HOGENOM" id="CLU_002678_44_17_1"/>
<evidence type="ECO:0000256" key="1">
    <source>
        <dbReference type="ARBA" id="ARBA00004123"/>
    </source>
</evidence>
<evidence type="ECO:0000256" key="5">
    <source>
        <dbReference type="ARBA" id="ARBA00022771"/>
    </source>
</evidence>
<feature type="domain" description="C2H2-type" evidence="13">
    <location>
        <begin position="259"/>
        <end position="286"/>
    </location>
</feature>
<evidence type="ECO:0000256" key="2">
    <source>
        <dbReference type="ARBA" id="ARBA00006991"/>
    </source>
</evidence>
<dbReference type="GO" id="GO:0008270">
    <property type="term" value="F:zinc ion binding"/>
    <property type="evidence" value="ECO:0007669"/>
    <property type="project" value="UniProtKB-KW"/>
</dbReference>
<dbReference type="InterPro" id="IPR036236">
    <property type="entry name" value="Znf_C2H2_sf"/>
</dbReference>
<evidence type="ECO:0000256" key="6">
    <source>
        <dbReference type="ARBA" id="ARBA00022833"/>
    </source>
</evidence>
<comment type="similarity">
    <text evidence="2">Belongs to the krueppel C2H2-type zinc-finger protein family.</text>
</comment>
<evidence type="ECO:0000256" key="11">
    <source>
        <dbReference type="PROSITE-ProRule" id="PRU00042"/>
    </source>
</evidence>
<dbReference type="GO" id="GO:0005634">
    <property type="term" value="C:nucleus"/>
    <property type="evidence" value="ECO:0007669"/>
    <property type="project" value="UniProtKB-SubCell"/>
</dbReference>
<keyword evidence="10" id="KW-0539">Nucleus</keyword>
<proteinExistence type="inferred from homology"/>
<name>M3Y5D7_MUSPF</name>
<dbReference type="SUPFAM" id="SSF57667">
    <property type="entry name" value="beta-beta-alpha zinc fingers"/>
    <property type="match status" value="6"/>
</dbReference>
<dbReference type="InterPro" id="IPR050826">
    <property type="entry name" value="Krueppel_C2H2_ZnFinger"/>
</dbReference>
<evidence type="ECO:0000256" key="8">
    <source>
        <dbReference type="ARBA" id="ARBA00023125"/>
    </source>
</evidence>
<dbReference type="SUPFAM" id="SSF109640">
    <property type="entry name" value="KRAB domain (Kruppel-associated box)"/>
    <property type="match status" value="1"/>
</dbReference>
<dbReference type="FunFam" id="3.30.160.60:FF:001498">
    <property type="entry name" value="Zinc finger protein 404"/>
    <property type="match status" value="2"/>
</dbReference>
<dbReference type="PROSITE" id="PS00028">
    <property type="entry name" value="ZINC_FINGER_C2H2_1"/>
    <property type="match status" value="11"/>
</dbReference>
<keyword evidence="5 11" id="KW-0863">Zinc-finger</keyword>
<dbReference type="FunFam" id="3.30.160.60:FF:000508">
    <property type="entry name" value="Myeloid zinc finger 1"/>
    <property type="match status" value="1"/>
</dbReference>
<dbReference type="EMBL" id="AEYP01093183">
    <property type="status" value="NOT_ANNOTATED_CDS"/>
    <property type="molecule type" value="Genomic_DNA"/>
</dbReference>